<proteinExistence type="predicted"/>
<protein>
    <recommendedName>
        <fullName evidence="4">Coiled-coil protein</fullName>
    </recommendedName>
</protein>
<reference evidence="2 3" key="1">
    <citation type="submission" date="2021-02" db="EMBL/GenBank/DDBJ databases">
        <title>Activity-based single-cell genomes from oceanic crustal fluid captures similar information to metagenomic and metatranscriptomic surveys with orders of magnitude less sampling.</title>
        <authorList>
            <person name="D'Angelo T.S."/>
            <person name="Orcutt B.N."/>
        </authorList>
    </citation>
    <scope>NUCLEOTIDE SEQUENCE [LARGE SCALE GENOMIC DNA]</scope>
    <source>
        <strain evidence="2">AH-315-G07</strain>
    </source>
</reference>
<evidence type="ECO:0008006" key="4">
    <source>
        <dbReference type="Google" id="ProtNLM"/>
    </source>
</evidence>
<evidence type="ECO:0000313" key="2">
    <source>
        <dbReference type="EMBL" id="MBN4067227.1"/>
    </source>
</evidence>
<feature type="non-terminal residue" evidence="2">
    <location>
        <position position="1104"/>
    </location>
</feature>
<organism evidence="2 3">
    <name type="scientific">Simkania negevensis</name>
    <dbReference type="NCBI Taxonomy" id="83561"/>
    <lineage>
        <taxon>Bacteria</taxon>
        <taxon>Pseudomonadati</taxon>
        <taxon>Chlamydiota</taxon>
        <taxon>Chlamydiia</taxon>
        <taxon>Parachlamydiales</taxon>
        <taxon>Simkaniaceae</taxon>
        <taxon>Simkania</taxon>
    </lineage>
</organism>
<comment type="caution">
    <text evidence="2">The sequence shown here is derived from an EMBL/GenBank/DDBJ whole genome shotgun (WGS) entry which is preliminary data.</text>
</comment>
<evidence type="ECO:0000313" key="3">
    <source>
        <dbReference type="Proteomes" id="UP000722121"/>
    </source>
</evidence>
<dbReference type="EMBL" id="JAFITR010000088">
    <property type="protein sequence ID" value="MBN4067227.1"/>
    <property type="molecule type" value="Genomic_DNA"/>
</dbReference>
<gene>
    <name evidence="2" type="ORF">JYU14_04000</name>
</gene>
<sequence>MSLEIMGRDENATVRRLASPRKEKKYLDEILTTILNNANENTRAITDVAGMCKSPEGTPEAIVRNLWQKLQAHKHFNKGRITGIVYYGKDNVKRLHRGPDKDDIPCTTAMELEARKGKTFFTFYDQKHTRGTDVKQAFKSHALLTLDKNVDNSSVKQAILRFRDLVSRESGQSFSFVMMDDFRTEIRNTLGKNQKLDIEAKDVAIYLRKQERAAEQKNALTIFNKEMKAIVKQAASHLEHLVTSEIDFSKLTDPQLEAYTAFLTARNEIATLVDTAITTLHKKYGNGINEVGRDVFIRQERVRITQRLKDLIECAKTFAQDAGTTLDPTDAIWTQAQGFYESQANDSVALFKRRYPTNKAVRTPSSASDGQCIAVAQAQAQAQAEAQAQAMAMALTQKDIEVHIEPERAQKMGMVSDHHPVNLDFLQDVDSNTKQVNDYGATKNLVHPDLRTRFRISPHLERTKTLRTHYFLTNTNRDLIVLISAEEADAFMRADDTAKNGFNLFDINDYDAQTQPLTIPAIVNDKAVVDKNWNGIDSVLANNMRAVMLGLNNCPTEDDIQKIKSTGDIRALVDPKRPCDIEQKQLLPHLKGRDREGNLAEIMSITQFGLTHNCDIDFTIESRPATAAPAPGAAAAAPGAAAAAAPGAAAAAAGAAAPNVITIGMSTTDRNAAITIPTSNNTFNAYLAGGRVEEWRGDGTESGQVESVDVPGMLNDVSLTGGRFTQLHTDLETHFKAIKVEWDKLAQEKKKLDALKEEVRRKIEGLQITASNLSQDDKGFSNVAKDSSDPLDTIDVLKQERDNVKKEYQDIIDRTISVLEGQPPRSSPFNPSTTTLTTQKATDLENIGGRLFAIMKTLQGPSVGMDQIIQVQKDLDILADDALILRALAATKYHSGQGIMKSLACGLGLREGNYPTTTYGSPGSRTTGGMCGPLQNSTTALEKLITNIKDAAAEIEPIEKKIKALQRRLDLIERRYKEAEAAVAIAQDILEREEDLNWALDRQGLQLVPMGNYRFISSALLDLIDPTALLQMRTEIPKKHVLHLEGEMPDYNNTIATLTETLTSNAVRMTEEEETSLNSNTAFCNAANHCANQLEERPREIDLP</sequence>
<dbReference type="Proteomes" id="UP000722121">
    <property type="component" value="Unassembled WGS sequence"/>
</dbReference>
<feature type="coiled-coil region" evidence="1">
    <location>
        <begin position="745"/>
        <end position="814"/>
    </location>
</feature>
<keyword evidence="3" id="KW-1185">Reference proteome</keyword>
<accession>A0ABS3ASV1</accession>
<evidence type="ECO:0000256" key="1">
    <source>
        <dbReference type="SAM" id="Coils"/>
    </source>
</evidence>
<feature type="coiled-coil region" evidence="1">
    <location>
        <begin position="934"/>
        <end position="996"/>
    </location>
</feature>
<name>A0ABS3ASV1_9BACT</name>
<keyword evidence="1" id="KW-0175">Coiled coil</keyword>